<sequence>MPKLIRLYITQVIAGFGLSALFVGLLLYVNVGNLWHLVSTTSGGIVAVVMLWVFNGIVFAGVQFGITIMRMAGDDTPGGGKRDDLPVMPREMAPVKVAAKRR</sequence>
<evidence type="ECO:0000313" key="2">
    <source>
        <dbReference type="EMBL" id="SFL95783.1"/>
    </source>
</evidence>
<keyword evidence="3" id="KW-1185">Reference proteome</keyword>
<name>A0A1I4LY66_9RHOB</name>
<keyword evidence="1" id="KW-0472">Membrane</keyword>
<gene>
    <name evidence="2" type="ORF">SAMN04488042_102286</name>
</gene>
<dbReference type="OrthoDB" id="8115457at2"/>
<keyword evidence="1" id="KW-0812">Transmembrane</keyword>
<evidence type="ECO:0000313" key="3">
    <source>
        <dbReference type="Proteomes" id="UP000199144"/>
    </source>
</evidence>
<dbReference type="EMBL" id="FOTQ01000002">
    <property type="protein sequence ID" value="SFL95783.1"/>
    <property type="molecule type" value="Genomic_DNA"/>
</dbReference>
<dbReference type="AlphaFoldDB" id="A0A1I4LY66"/>
<reference evidence="2 3" key="1">
    <citation type="submission" date="2016-10" db="EMBL/GenBank/DDBJ databases">
        <authorList>
            <person name="de Groot N.N."/>
        </authorList>
    </citation>
    <scope>NUCLEOTIDE SEQUENCE [LARGE SCALE GENOMIC DNA]</scope>
    <source>
        <strain evidence="2 3">DSM 15283</strain>
    </source>
</reference>
<feature type="transmembrane region" description="Helical" evidence="1">
    <location>
        <begin position="41"/>
        <end position="62"/>
    </location>
</feature>
<feature type="transmembrane region" description="Helical" evidence="1">
    <location>
        <begin position="7"/>
        <end position="29"/>
    </location>
</feature>
<accession>A0A1I4LY66</accession>
<keyword evidence="1" id="KW-1133">Transmembrane helix</keyword>
<organism evidence="2 3">
    <name type="scientific">Shimia aestuarii</name>
    <dbReference type="NCBI Taxonomy" id="254406"/>
    <lineage>
        <taxon>Bacteria</taxon>
        <taxon>Pseudomonadati</taxon>
        <taxon>Pseudomonadota</taxon>
        <taxon>Alphaproteobacteria</taxon>
        <taxon>Rhodobacterales</taxon>
        <taxon>Roseobacteraceae</taxon>
    </lineage>
</organism>
<dbReference type="Proteomes" id="UP000199144">
    <property type="component" value="Unassembled WGS sequence"/>
</dbReference>
<proteinExistence type="predicted"/>
<protein>
    <submittedName>
        <fullName evidence="2">Uncharacterized protein</fullName>
    </submittedName>
</protein>
<dbReference type="RefSeq" id="WP_093093191.1">
    <property type="nucleotide sequence ID" value="NZ_FOTQ01000002.1"/>
</dbReference>
<evidence type="ECO:0000256" key="1">
    <source>
        <dbReference type="SAM" id="Phobius"/>
    </source>
</evidence>
<dbReference type="STRING" id="254406.SAMN04488042_102286"/>